<evidence type="ECO:0000259" key="13">
    <source>
        <dbReference type="Pfam" id="PF01180"/>
    </source>
</evidence>
<dbReference type="CDD" id="cd04738">
    <property type="entry name" value="DHOD_2_like"/>
    <property type="match status" value="1"/>
</dbReference>
<evidence type="ECO:0000256" key="12">
    <source>
        <dbReference type="ARBA" id="ARBA00048639"/>
    </source>
</evidence>
<feature type="domain" description="Dihydroorotate dehydrogenase catalytic" evidence="13">
    <location>
        <begin position="40"/>
        <end position="334"/>
    </location>
</feature>
<evidence type="ECO:0000256" key="8">
    <source>
        <dbReference type="ARBA" id="ARBA00022643"/>
    </source>
</evidence>
<evidence type="ECO:0000256" key="11">
    <source>
        <dbReference type="ARBA" id="ARBA00023136"/>
    </source>
</evidence>
<dbReference type="Pfam" id="PF01180">
    <property type="entry name" value="DHO_dh"/>
    <property type="match status" value="1"/>
</dbReference>
<evidence type="ECO:0000256" key="4">
    <source>
        <dbReference type="ARBA" id="ARBA00005161"/>
    </source>
</evidence>
<evidence type="ECO:0000256" key="1">
    <source>
        <dbReference type="ARBA" id="ARBA00001917"/>
    </source>
</evidence>
<dbReference type="UniPathway" id="UPA00070">
    <property type="reaction ID" value="UER00946"/>
</dbReference>
<keyword evidence="7" id="KW-0285">Flavoprotein</keyword>
<organism evidence="14">
    <name type="scientific">marine metagenome</name>
    <dbReference type="NCBI Taxonomy" id="408172"/>
    <lineage>
        <taxon>unclassified sequences</taxon>
        <taxon>metagenomes</taxon>
        <taxon>ecological metagenomes</taxon>
    </lineage>
</organism>
<dbReference type="SUPFAM" id="SSF51395">
    <property type="entry name" value="FMN-linked oxidoreductases"/>
    <property type="match status" value="1"/>
</dbReference>
<protein>
    <recommendedName>
        <fullName evidence="6">dihydroorotate dehydrogenase (quinone)</fullName>
        <ecNumber evidence="6">1.3.5.2</ecNumber>
    </recommendedName>
</protein>
<evidence type="ECO:0000256" key="7">
    <source>
        <dbReference type="ARBA" id="ARBA00022630"/>
    </source>
</evidence>
<keyword evidence="10" id="KW-0560">Oxidoreductase</keyword>
<keyword evidence="9" id="KW-0665">Pyrimidine biosynthesis</keyword>
<dbReference type="InterPro" id="IPR005719">
    <property type="entry name" value="Dihydroorotate_DH_2"/>
</dbReference>
<dbReference type="GO" id="GO:0044205">
    <property type="term" value="P:'de novo' UMP biosynthetic process"/>
    <property type="evidence" value="ECO:0007669"/>
    <property type="project" value="UniProtKB-UniPathway"/>
</dbReference>
<comment type="function">
    <text evidence="2">Catalyzes the conversion of dihydroorotate to orotate with quinone as electron acceptor.</text>
</comment>
<evidence type="ECO:0000256" key="6">
    <source>
        <dbReference type="ARBA" id="ARBA00012791"/>
    </source>
</evidence>
<evidence type="ECO:0000256" key="2">
    <source>
        <dbReference type="ARBA" id="ARBA00003125"/>
    </source>
</evidence>
<evidence type="ECO:0000256" key="5">
    <source>
        <dbReference type="ARBA" id="ARBA00005359"/>
    </source>
</evidence>
<dbReference type="GO" id="GO:0006207">
    <property type="term" value="P:'de novo' pyrimidine nucleobase biosynthetic process"/>
    <property type="evidence" value="ECO:0007669"/>
    <property type="project" value="InterPro"/>
</dbReference>
<dbReference type="InterPro" id="IPR001295">
    <property type="entry name" value="Dihydroorotate_DH_CS"/>
</dbReference>
<dbReference type="InterPro" id="IPR050074">
    <property type="entry name" value="DHO_dehydrogenase"/>
</dbReference>
<dbReference type="InterPro" id="IPR012135">
    <property type="entry name" value="Dihydroorotate_DH_1_2"/>
</dbReference>
<dbReference type="Gene3D" id="3.20.20.70">
    <property type="entry name" value="Aldolase class I"/>
    <property type="match status" value="1"/>
</dbReference>
<dbReference type="NCBIfam" id="NF003652">
    <property type="entry name" value="PRK05286.2-5"/>
    <property type="match status" value="1"/>
</dbReference>
<comment type="pathway">
    <text evidence="4">Pyrimidine metabolism; UMP biosynthesis via de novo pathway; orotate from (S)-dihydroorotate (quinone route): step 1/1.</text>
</comment>
<dbReference type="InterPro" id="IPR005720">
    <property type="entry name" value="Dihydroorotate_DH_cat"/>
</dbReference>
<reference evidence="14" key="1">
    <citation type="submission" date="2018-05" db="EMBL/GenBank/DDBJ databases">
        <authorList>
            <person name="Lanie J.A."/>
            <person name="Ng W.-L."/>
            <person name="Kazmierczak K.M."/>
            <person name="Andrzejewski T.M."/>
            <person name="Davidsen T.M."/>
            <person name="Wayne K.J."/>
            <person name="Tettelin H."/>
            <person name="Glass J.I."/>
            <person name="Rusch D."/>
            <person name="Podicherti R."/>
            <person name="Tsui H.-C.T."/>
            <person name="Winkler M.E."/>
        </authorList>
    </citation>
    <scope>NUCLEOTIDE SEQUENCE</scope>
</reference>
<dbReference type="GO" id="GO:0005743">
    <property type="term" value="C:mitochondrial inner membrane"/>
    <property type="evidence" value="ECO:0007669"/>
    <property type="project" value="TreeGrafter"/>
</dbReference>
<accession>A0A381ZE97</accession>
<dbReference type="GO" id="GO:0106430">
    <property type="term" value="F:dihydroorotate dehydrogenase (quinone) activity"/>
    <property type="evidence" value="ECO:0007669"/>
    <property type="project" value="UniProtKB-EC"/>
</dbReference>
<evidence type="ECO:0000313" key="14">
    <source>
        <dbReference type="EMBL" id="SVA87540.1"/>
    </source>
</evidence>
<dbReference type="NCBIfam" id="TIGR01036">
    <property type="entry name" value="pyrD_sub2"/>
    <property type="match status" value="1"/>
</dbReference>
<dbReference type="PANTHER" id="PTHR48109">
    <property type="entry name" value="DIHYDROOROTATE DEHYDROGENASE (QUINONE), MITOCHONDRIAL-RELATED"/>
    <property type="match status" value="1"/>
</dbReference>
<comment type="cofactor">
    <cofactor evidence="1">
        <name>FMN</name>
        <dbReference type="ChEBI" id="CHEBI:58210"/>
    </cofactor>
</comment>
<dbReference type="NCBIfam" id="NF003645">
    <property type="entry name" value="PRK05286.1-2"/>
    <property type="match status" value="1"/>
</dbReference>
<comment type="subcellular location">
    <subcellularLocation>
        <location evidence="3">Membrane</location>
    </subcellularLocation>
</comment>
<sequence>MNNLLLKFLRIFPPEISHSLTIKILKLKFSSQIYDDDPSLHQHLFGLDFRNPIGLAAGFDKNVEVVESLLNLGFGFVEAGTVTPKPQFGNKKPRVFRLLEDQAIINHLGFNNYGSKYAENKLIKLNLNSLSKGIVGINIGKNNDTNYAVDDYCLGLEKLGPLAHYTTINISSPNTPGLRDLQNRGQIEVLVKALRRRKKEHPNLEHKPILFKIAPDLDEEQLRDIALMSLANEIDGLVISNSSTDRPSSLISRNKNEIGGLSGKPLYIKSTLVLKKMYTLTNGQIPLIGVGGISNGIEFYEKIKAGASLAQIYTALVFQGPNIINKIKQEILSCLKTDGFNNIKEAIGKDV</sequence>
<dbReference type="AlphaFoldDB" id="A0A381ZE97"/>
<proteinExistence type="inferred from homology"/>
<keyword evidence="11" id="KW-0472">Membrane</keyword>
<dbReference type="PANTHER" id="PTHR48109:SF4">
    <property type="entry name" value="DIHYDROOROTATE DEHYDROGENASE (QUINONE), MITOCHONDRIAL"/>
    <property type="match status" value="1"/>
</dbReference>
<evidence type="ECO:0000256" key="10">
    <source>
        <dbReference type="ARBA" id="ARBA00023002"/>
    </source>
</evidence>
<keyword evidence="8" id="KW-0288">FMN</keyword>
<dbReference type="EMBL" id="UINC01020973">
    <property type="protein sequence ID" value="SVA87540.1"/>
    <property type="molecule type" value="Genomic_DNA"/>
</dbReference>
<evidence type="ECO:0000256" key="3">
    <source>
        <dbReference type="ARBA" id="ARBA00004370"/>
    </source>
</evidence>
<dbReference type="PIRSF" id="PIRSF000164">
    <property type="entry name" value="DHO_oxidase"/>
    <property type="match status" value="1"/>
</dbReference>
<name>A0A381ZE97_9ZZZZ</name>
<gene>
    <name evidence="14" type="ORF">METZ01_LOCUS140394</name>
</gene>
<comment type="similarity">
    <text evidence="5">Belongs to the dihydroorotate dehydrogenase family. Type 2 subfamily.</text>
</comment>
<evidence type="ECO:0000256" key="9">
    <source>
        <dbReference type="ARBA" id="ARBA00022975"/>
    </source>
</evidence>
<dbReference type="InterPro" id="IPR013785">
    <property type="entry name" value="Aldolase_TIM"/>
</dbReference>
<dbReference type="PROSITE" id="PS00911">
    <property type="entry name" value="DHODEHASE_1"/>
    <property type="match status" value="1"/>
</dbReference>
<comment type="catalytic activity">
    <reaction evidence="12">
        <text>(S)-dihydroorotate + a quinone = orotate + a quinol</text>
        <dbReference type="Rhea" id="RHEA:30187"/>
        <dbReference type="ChEBI" id="CHEBI:24646"/>
        <dbReference type="ChEBI" id="CHEBI:30839"/>
        <dbReference type="ChEBI" id="CHEBI:30864"/>
        <dbReference type="ChEBI" id="CHEBI:132124"/>
        <dbReference type="EC" id="1.3.5.2"/>
    </reaction>
</comment>
<dbReference type="EC" id="1.3.5.2" evidence="6"/>